<dbReference type="EMBL" id="GFPF01001496">
    <property type="protein sequence ID" value="MAA12642.1"/>
    <property type="molecule type" value="Transcribed_RNA"/>
</dbReference>
<organism evidence="1">
    <name type="scientific">Rhipicephalus zambeziensis</name>
    <dbReference type="NCBI Taxonomy" id="60191"/>
    <lineage>
        <taxon>Eukaryota</taxon>
        <taxon>Metazoa</taxon>
        <taxon>Ecdysozoa</taxon>
        <taxon>Arthropoda</taxon>
        <taxon>Chelicerata</taxon>
        <taxon>Arachnida</taxon>
        <taxon>Acari</taxon>
        <taxon>Parasitiformes</taxon>
        <taxon>Ixodida</taxon>
        <taxon>Ixodoidea</taxon>
        <taxon>Ixodidae</taxon>
        <taxon>Rhipicephalinae</taxon>
        <taxon>Rhipicephalus</taxon>
        <taxon>Rhipicephalus</taxon>
    </lineage>
</organism>
<name>A0A224YFS9_9ACAR</name>
<evidence type="ECO:0000313" key="1">
    <source>
        <dbReference type="EMBL" id="MAA12642.1"/>
    </source>
</evidence>
<dbReference type="AlphaFoldDB" id="A0A224YFS9"/>
<sequence length="135" mass="15297">MLIQSRNACVSFRFLVIALENPAVVSQLICKGFPTARLYVIGLNTFSALHQRNVRELEDDDDEVKFGHLALADIGRGYFDAAKADSAIFIMLDLPKRPIIRQRPFKCNEELCIMNAKTCFFYISDALMNISLLHV</sequence>
<protein>
    <submittedName>
        <fullName evidence="1">Uncharacterized protein</fullName>
    </submittedName>
</protein>
<proteinExistence type="predicted"/>
<accession>A0A224YFS9</accession>
<reference evidence="1" key="1">
    <citation type="journal article" date="2017" name="Parasit. Vectors">
        <title>Sialotranscriptomics of Rhipicephalus zambeziensis reveals intricate expression profiles of secretory proteins and suggests tight temporal transcriptional regulation during blood-feeding.</title>
        <authorList>
            <person name="de Castro M.H."/>
            <person name="de Klerk D."/>
            <person name="Pienaar R."/>
            <person name="Rees D.J.G."/>
            <person name="Mans B.J."/>
        </authorList>
    </citation>
    <scope>NUCLEOTIDE SEQUENCE</scope>
    <source>
        <tissue evidence="1">Salivary glands</tissue>
    </source>
</reference>